<dbReference type="EMBL" id="JALBUS010000017">
    <property type="protein sequence ID" value="MDX8418066.1"/>
    <property type="molecule type" value="Genomic_DNA"/>
</dbReference>
<keyword evidence="3" id="KW-1185">Reference proteome</keyword>
<proteinExistence type="predicted"/>
<evidence type="ECO:0000313" key="3">
    <source>
        <dbReference type="Proteomes" id="UP001285244"/>
    </source>
</evidence>
<keyword evidence="1" id="KW-0472">Membrane</keyword>
<feature type="transmembrane region" description="Helical" evidence="1">
    <location>
        <begin position="114"/>
        <end position="134"/>
    </location>
</feature>
<evidence type="ECO:0000313" key="2">
    <source>
        <dbReference type="EMBL" id="MDX8418066.1"/>
    </source>
</evidence>
<sequence>MSREWKWLDSSLSVDWNTESRKLLDTIDGMRIPNAQKNMLVQYYIEHPHMQRKANRQKEIRSWMRTDAYQKIKEQRVHDDQNKFTIASIVIVMMATLFLFFLRAVITRSFVVNFSVDAIVGAIALVLLVRNLHIKYRLIDQYVDTKRWYQMIDGASFVLCVLLKFLFPPVFDFSLILLFISFVIQKKKLEKIFQSF</sequence>
<comment type="caution">
    <text evidence="2">The sequence shown here is derived from an EMBL/GenBank/DDBJ whole genome shotgun (WGS) entry which is preliminary data.</text>
</comment>
<gene>
    <name evidence="2" type="ORF">MOZ64_09500</name>
</gene>
<accession>A0ABU4WNC5</accession>
<evidence type="ECO:0000256" key="1">
    <source>
        <dbReference type="SAM" id="Phobius"/>
    </source>
</evidence>
<keyword evidence="1" id="KW-0812">Transmembrane</keyword>
<keyword evidence="1" id="KW-1133">Transmembrane helix</keyword>
<feature type="transmembrane region" description="Helical" evidence="1">
    <location>
        <begin position="154"/>
        <end position="184"/>
    </location>
</feature>
<name>A0ABU4WNC5_9FIRM</name>
<feature type="transmembrane region" description="Helical" evidence="1">
    <location>
        <begin position="84"/>
        <end position="102"/>
    </location>
</feature>
<dbReference type="Proteomes" id="UP001285244">
    <property type="component" value="Unassembled WGS sequence"/>
</dbReference>
<protein>
    <submittedName>
        <fullName evidence="2">Uncharacterized protein</fullName>
    </submittedName>
</protein>
<reference evidence="2 3" key="1">
    <citation type="submission" date="2022-03" db="EMBL/GenBank/DDBJ databases">
        <title>Novel taxa within the pig intestine.</title>
        <authorList>
            <person name="Wylensek D."/>
            <person name="Bishof K."/>
            <person name="Afrizal A."/>
            <person name="Clavel T."/>
        </authorList>
    </citation>
    <scope>NUCLEOTIDE SEQUENCE [LARGE SCALE GENOMIC DNA]</scope>
    <source>
        <strain evidence="2 3">Cla-KB-P134</strain>
    </source>
</reference>
<dbReference type="RefSeq" id="WP_320326324.1">
    <property type="nucleotide sequence ID" value="NZ_JALBUS010000017.1"/>
</dbReference>
<organism evidence="2 3">
    <name type="scientific">Absicoccus intestinalis</name>
    <dbReference type="NCBI Taxonomy" id="2926319"/>
    <lineage>
        <taxon>Bacteria</taxon>
        <taxon>Bacillati</taxon>
        <taxon>Bacillota</taxon>
        <taxon>Erysipelotrichia</taxon>
        <taxon>Erysipelotrichales</taxon>
        <taxon>Erysipelotrichaceae</taxon>
        <taxon>Absicoccus</taxon>
    </lineage>
</organism>